<accession>A0A8X7TKQ7</accession>
<dbReference type="AlphaFoldDB" id="A0A8X7TKQ7"/>
<gene>
    <name evidence="2" type="ORF">Bca52824_085268</name>
</gene>
<dbReference type="PANTHER" id="PTHR33710:SF77">
    <property type="entry name" value="DNASE I-LIKE SUPERFAMILY PROTEIN"/>
    <property type="match status" value="1"/>
</dbReference>
<dbReference type="EMBL" id="JAAMPC010000017">
    <property type="protein sequence ID" value="KAG2245640.1"/>
    <property type="molecule type" value="Genomic_DNA"/>
</dbReference>
<dbReference type="SUPFAM" id="SSF56219">
    <property type="entry name" value="DNase I-like"/>
    <property type="match status" value="1"/>
</dbReference>
<dbReference type="Proteomes" id="UP000886595">
    <property type="component" value="Unassembled WGS sequence"/>
</dbReference>
<keyword evidence="3" id="KW-1185">Reference proteome</keyword>
<evidence type="ECO:0000259" key="1">
    <source>
        <dbReference type="Pfam" id="PF03372"/>
    </source>
</evidence>
<proteinExistence type="predicted"/>
<sequence length="399" mass="46283">MKCNKLISQTLPGWLYESNYEFSELGKIWVVWHPSVKVVIIKKSLQMITCEVLLPDASNWILVSVVYAANTEDLRLNLWQEIEEVSVYNCNRQAPWIVLGDFNQTRHPTEHSTAASQNVDRKTRAFRECLIAAELDDLNYRGNLYTWWNKNLVKPVAKKLDRILVNELWEEAFPSAYGLFGEPDFSDHAACSVILELDSQKRKSPFKFYNFLLQNEEFLPMICYHWFSFNVVGSAMFRLARKLKLLKKEIRAFSRKNYSGIEMRVKEAHEVLISQQAETLADPTPVNAALELEAQRKWLLLVKAEEKFFLQRSRVLWLVNGDCNTAYFHRMVNSRKATNDIHYLITSEGERLESQSGMMNHCIDYFSELLGGPCDPQIMDTPRVPFQSETLDFLSCLGN</sequence>
<protein>
    <recommendedName>
        <fullName evidence="1">Endonuclease/exonuclease/phosphatase domain-containing protein</fullName>
    </recommendedName>
</protein>
<dbReference type="Gene3D" id="3.60.10.10">
    <property type="entry name" value="Endonuclease/exonuclease/phosphatase"/>
    <property type="match status" value="1"/>
</dbReference>
<dbReference type="InterPro" id="IPR036691">
    <property type="entry name" value="Endo/exonu/phosph_ase_sf"/>
</dbReference>
<dbReference type="PANTHER" id="PTHR33710">
    <property type="entry name" value="BNAC02G09200D PROTEIN"/>
    <property type="match status" value="1"/>
</dbReference>
<evidence type="ECO:0000313" key="3">
    <source>
        <dbReference type="Proteomes" id="UP000886595"/>
    </source>
</evidence>
<organism evidence="2 3">
    <name type="scientific">Brassica carinata</name>
    <name type="common">Ethiopian mustard</name>
    <name type="synonym">Abyssinian cabbage</name>
    <dbReference type="NCBI Taxonomy" id="52824"/>
    <lineage>
        <taxon>Eukaryota</taxon>
        <taxon>Viridiplantae</taxon>
        <taxon>Streptophyta</taxon>
        <taxon>Embryophyta</taxon>
        <taxon>Tracheophyta</taxon>
        <taxon>Spermatophyta</taxon>
        <taxon>Magnoliopsida</taxon>
        <taxon>eudicotyledons</taxon>
        <taxon>Gunneridae</taxon>
        <taxon>Pentapetalae</taxon>
        <taxon>rosids</taxon>
        <taxon>malvids</taxon>
        <taxon>Brassicales</taxon>
        <taxon>Brassicaceae</taxon>
        <taxon>Brassiceae</taxon>
        <taxon>Brassica</taxon>
    </lineage>
</organism>
<feature type="domain" description="Endonuclease/exonuclease/phosphatase" evidence="1">
    <location>
        <begin position="22"/>
        <end position="188"/>
    </location>
</feature>
<dbReference type="InterPro" id="IPR005135">
    <property type="entry name" value="Endo/exonuclease/phosphatase"/>
</dbReference>
<name>A0A8X7TKQ7_BRACI</name>
<dbReference type="OrthoDB" id="1112411at2759"/>
<dbReference type="GO" id="GO:0003824">
    <property type="term" value="F:catalytic activity"/>
    <property type="evidence" value="ECO:0007669"/>
    <property type="project" value="InterPro"/>
</dbReference>
<evidence type="ECO:0000313" key="2">
    <source>
        <dbReference type="EMBL" id="KAG2245640.1"/>
    </source>
</evidence>
<dbReference type="Pfam" id="PF03372">
    <property type="entry name" value="Exo_endo_phos"/>
    <property type="match status" value="1"/>
</dbReference>
<reference evidence="2 3" key="1">
    <citation type="submission" date="2020-02" db="EMBL/GenBank/DDBJ databases">
        <authorList>
            <person name="Ma Q."/>
            <person name="Huang Y."/>
            <person name="Song X."/>
            <person name="Pei D."/>
        </authorList>
    </citation>
    <scope>NUCLEOTIDE SEQUENCE [LARGE SCALE GENOMIC DNA]</scope>
    <source>
        <strain evidence="2">Sxm20200214</strain>
        <tissue evidence="2">Leaf</tissue>
    </source>
</reference>
<comment type="caution">
    <text evidence="2">The sequence shown here is derived from an EMBL/GenBank/DDBJ whole genome shotgun (WGS) entry which is preliminary data.</text>
</comment>